<evidence type="ECO:0000256" key="1">
    <source>
        <dbReference type="ARBA" id="ARBA00006865"/>
    </source>
</evidence>
<dbReference type="Pfam" id="PF00722">
    <property type="entry name" value="Glyco_hydro_16"/>
    <property type="match status" value="1"/>
</dbReference>
<dbReference type="InterPro" id="IPR000757">
    <property type="entry name" value="Beta-glucanase-like"/>
</dbReference>
<dbReference type="InterPro" id="IPR013320">
    <property type="entry name" value="ConA-like_dom_sf"/>
</dbReference>
<name>A0A5C6CBE4_9BACT</name>
<dbReference type="PROSITE" id="PS51762">
    <property type="entry name" value="GH16_2"/>
    <property type="match status" value="1"/>
</dbReference>
<reference evidence="3 4" key="1">
    <citation type="submission" date="2019-02" db="EMBL/GenBank/DDBJ databases">
        <title>Deep-cultivation of Planctomycetes and their phenomic and genomic characterization uncovers novel biology.</title>
        <authorList>
            <person name="Wiegand S."/>
            <person name="Jogler M."/>
            <person name="Boedeker C."/>
            <person name="Pinto D."/>
            <person name="Vollmers J."/>
            <person name="Rivas-Marin E."/>
            <person name="Kohn T."/>
            <person name="Peeters S.H."/>
            <person name="Heuer A."/>
            <person name="Rast P."/>
            <person name="Oberbeckmann S."/>
            <person name="Bunk B."/>
            <person name="Jeske O."/>
            <person name="Meyerdierks A."/>
            <person name="Storesund J.E."/>
            <person name="Kallscheuer N."/>
            <person name="Luecker S."/>
            <person name="Lage O.M."/>
            <person name="Pohl T."/>
            <person name="Merkel B.J."/>
            <person name="Hornburger P."/>
            <person name="Mueller R.-W."/>
            <person name="Bruemmer F."/>
            <person name="Labrenz M."/>
            <person name="Spormann A.M."/>
            <person name="Op Den Camp H."/>
            <person name="Overmann J."/>
            <person name="Amann R."/>
            <person name="Jetten M.S.M."/>
            <person name="Mascher T."/>
            <person name="Medema M.H."/>
            <person name="Devos D.P."/>
            <person name="Kaster A.-K."/>
            <person name="Ovreas L."/>
            <person name="Rohde M."/>
            <person name="Galperin M.Y."/>
            <person name="Jogler C."/>
        </authorList>
    </citation>
    <scope>NUCLEOTIDE SEQUENCE [LARGE SCALE GENOMIC DNA]</scope>
    <source>
        <strain evidence="3 4">Pla144</strain>
    </source>
</reference>
<dbReference type="Proteomes" id="UP000318437">
    <property type="component" value="Unassembled WGS sequence"/>
</dbReference>
<dbReference type="AlphaFoldDB" id="A0A5C6CBE4"/>
<dbReference type="Gene3D" id="2.60.120.200">
    <property type="match status" value="1"/>
</dbReference>
<comment type="similarity">
    <text evidence="1">Belongs to the glycosyl hydrolase 16 family.</text>
</comment>
<keyword evidence="4" id="KW-1185">Reference proteome</keyword>
<evidence type="ECO:0000313" key="4">
    <source>
        <dbReference type="Proteomes" id="UP000318437"/>
    </source>
</evidence>
<dbReference type="OrthoDB" id="9809583at2"/>
<accession>A0A5C6CBE4</accession>
<keyword evidence="3" id="KW-0326">Glycosidase</keyword>
<dbReference type="InterPro" id="IPR050546">
    <property type="entry name" value="Glycosyl_Hydrlase_16"/>
</dbReference>
<feature type="domain" description="GH16" evidence="2">
    <location>
        <begin position="55"/>
        <end position="336"/>
    </location>
</feature>
<dbReference type="RefSeq" id="WP_146453126.1">
    <property type="nucleotide sequence ID" value="NZ_SJPS01000014.1"/>
</dbReference>
<dbReference type="SUPFAM" id="SSF49899">
    <property type="entry name" value="Concanavalin A-like lectins/glucanases"/>
    <property type="match status" value="1"/>
</dbReference>
<dbReference type="EMBL" id="SJPS01000014">
    <property type="protein sequence ID" value="TWU20751.1"/>
    <property type="molecule type" value="Genomic_DNA"/>
</dbReference>
<dbReference type="GO" id="GO:0005975">
    <property type="term" value="P:carbohydrate metabolic process"/>
    <property type="evidence" value="ECO:0007669"/>
    <property type="project" value="InterPro"/>
</dbReference>
<protein>
    <submittedName>
        <fullName evidence="3">Glucan endo-1,3-beta-glucosidase A1</fullName>
        <ecNumber evidence="3">3.2.1.39</ecNumber>
    </submittedName>
</protein>
<dbReference type="PANTHER" id="PTHR10963">
    <property type="entry name" value="GLYCOSYL HYDROLASE-RELATED"/>
    <property type="match status" value="1"/>
</dbReference>
<dbReference type="GO" id="GO:0042973">
    <property type="term" value="F:glucan endo-1,3-beta-D-glucosidase activity"/>
    <property type="evidence" value="ECO:0007669"/>
    <property type="project" value="UniProtKB-EC"/>
</dbReference>
<sequence>MQSERLIRYRCTLQLALAIAWTQNLLVFSEDVVSPLFHEMDCGSSELENHVGLLAEQDSVTLPPLHAIRPEGLHIRRNEDIAKRSPFVPDGYLMIWHDEFNATELDISKWGYRREGQSSDGSGESVLSRNCVSLDGRGHLRIATKEDDGVLQTGMISTNGTFEPVYGYFEARIRFQRQQGHHGAFWLKPSSYGKFPGDPGRSGVELDIAEFFGSGRRDRGMGVNIYWKNKDGEIDRCTTQPDLTPILSTTSSEVGLNQKELCDHFHVFNLLWSSTHYEFSVDGHKILTTEDGLSHQGQPIILSLLSHKWESGKFDRDNRDDAMLVDYVRVYQVDTNSSAVGLDIGKSRN</sequence>
<dbReference type="EC" id="3.2.1.39" evidence="3"/>
<dbReference type="CDD" id="cd00413">
    <property type="entry name" value="Glyco_hydrolase_16"/>
    <property type="match status" value="1"/>
</dbReference>
<evidence type="ECO:0000259" key="2">
    <source>
        <dbReference type="PROSITE" id="PS51762"/>
    </source>
</evidence>
<evidence type="ECO:0000313" key="3">
    <source>
        <dbReference type="EMBL" id="TWU20751.1"/>
    </source>
</evidence>
<keyword evidence="3" id="KW-0378">Hydrolase</keyword>
<proteinExistence type="inferred from homology"/>
<gene>
    <name evidence="3" type="primary">glcA_2</name>
    <name evidence="3" type="ORF">Pla144_49180</name>
</gene>
<dbReference type="PANTHER" id="PTHR10963:SF55">
    <property type="entry name" value="GLYCOSIDE HYDROLASE FAMILY 16 PROTEIN"/>
    <property type="match status" value="1"/>
</dbReference>
<organism evidence="3 4">
    <name type="scientific">Bythopirellula polymerisocia</name>
    <dbReference type="NCBI Taxonomy" id="2528003"/>
    <lineage>
        <taxon>Bacteria</taxon>
        <taxon>Pseudomonadati</taxon>
        <taxon>Planctomycetota</taxon>
        <taxon>Planctomycetia</taxon>
        <taxon>Pirellulales</taxon>
        <taxon>Lacipirellulaceae</taxon>
        <taxon>Bythopirellula</taxon>
    </lineage>
</organism>
<comment type="caution">
    <text evidence="3">The sequence shown here is derived from an EMBL/GenBank/DDBJ whole genome shotgun (WGS) entry which is preliminary data.</text>
</comment>